<feature type="domain" description="DUF1722" evidence="1">
    <location>
        <begin position="1"/>
        <end position="104"/>
    </location>
</feature>
<gene>
    <name evidence="2" type="ORF">BUY34_09045</name>
</gene>
<evidence type="ECO:0000313" key="3">
    <source>
        <dbReference type="Proteomes" id="UP000241208"/>
    </source>
</evidence>
<sequence>MWHDHNTYNDIRYLMNNDAEIELVQQKIQYALSKKPSKGSIINAFCHMWGYFKKISTEQEKQKFIQLKTDFENQLINERNLIDFIKRLADLYEVSYLKQSSIISDPNLNR</sequence>
<dbReference type="EMBL" id="PYZR01000105">
    <property type="protein sequence ID" value="PTF65865.1"/>
    <property type="molecule type" value="Genomic_DNA"/>
</dbReference>
<reference evidence="2 3" key="1">
    <citation type="journal article" date="2016" name="Front. Microbiol.">
        <title>Comprehensive Phylogenetic Analysis of Bovine Non-aureus Staphylococci Species Based on Whole-Genome Sequencing.</title>
        <authorList>
            <person name="Naushad S."/>
            <person name="Barkema H.W."/>
            <person name="Luby C."/>
            <person name="Condas L.A."/>
            <person name="Nobrega D.B."/>
            <person name="Carson D.A."/>
            <person name="De Buck J."/>
        </authorList>
    </citation>
    <scope>NUCLEOTIDE SEQUENCE [LARGE SCALE GENOMIC DNA]</scope>
    <source>
        <strain evidence="2 3">SNUC 3829</strain>
    </source>
</reference>
<dbReference type="Proteomes" id="UP000241208">
    <property type="component" value="Unassembled WGS sequence"/>
</dbReference>
<evidence type="ECO:0000313" key="2">
    <source>
        <dbReference type="EMBL" id="PTF65865.1"/>
    </source>
</evidence>
<dbReference type="RefSeq" id="WP_107523576.1">
    <property type="nucleotide sequence ID" value="NZ_CP188078.1"/>
</dbReference>
<dbReference type="InterPro" id="IPR013560">
    <property type="entry name" value="DUF1722"/>
</dbReference>
<comment type="caution">
    <text evidence="2">The sequence shown here is derived from an EMBL/GenBank/DDBJ whole genome shotgun (WGS) entry which is preliminary data.</text>
</comment>
<organism evidence="2 3">
    <name type="scientific">Staphylococcus cohnii</name>
    <dbReference type="NCBI Taxonomy" id="29382"/>
    <lineage>
        <taxon>Bacteria</taxon>
        <taxon>Bacillati</taxon>
        <taxon>Bacillota</taxon>
        <taxon>Bacilli</taxon>
        <taxon>Bacillales</taxon>
        <taxon>Staphylococcaceae</taxon>
        <taxon>Staphylococcus</taxon>
        <taxon>Staphylococcus cohnii species complex</taxon>
    </lineage>
</organism>
<evidence type="ECO:0000259" key="1">
    <source>
        <dbReference type="Pfam" id="PF08349"/>
    </source>
</evidence>
<proteinExistence type="predicted"/>
<dbReference type="AlphaFoldDB" id="A0A2T4LRA6"/>
<name>A0A2T4LRA6_9STAP</name>
<dbReference type="Pfam" id="PF08349">
    <property type="entry name" value="DUF1722"/>
    <property type="match status" value="1"/>
</dbReference>
<protein>
    <submittedName>
        <fullName evidence="2">DUF1722 domain-containing protein</fullName>
    </submittedName>
</protein>
<accession>A0A2T4LRA6</accession>